<evidence type="ECO:0000256" key="1">
    <source>
        <dbReference type="ARBA" id="ARBA00022737"/>
    </source>
</evidence>
<dbReference type="AlphaFoldDB" id="Q47BE1"/>
<dbReference type="eggNOG" id="COG0666">
    <property type="taxonomic scope" value="Bacteria"/>
</dbReference>
<evidence type="ECO:0000256" key="3">
    <source>
        <dbReference type="PROSITE-ProRule" id="PRU00023"/>
    </source>
</evidence>
<evidence type="ECO:0000313" key="5">
    <source>
        <dbReference type="EMBL" id="AAZ47840.1"/>
    </source>
</evidence>
<protein>
    <submittedName>
        <fullName evidence="5">Ankyrin</fullName>
    </submittedName>
</protein>
<feature type="chain" id="PRO_5004233385" evidence="4">
    <location>
        <begin position="28"/>
        <end position="344"/>
    </location>
</feature>
<dbReference type="SMART" id="SM00248">
    <property type="entry name" value="ANK"/>
    <property type="match status" value="5"/>
</dbReference>
<dbReference type="KEGG" id="dar:Daro_3110"/>
<dbReference type="PANTHER" id="PTHR24171">
    <property type="entry name" value="ANKYRIN REPEAT DOMAIN-CONTAINING PROTEIN 39-RELATED"/>
    <property type="match status" value="1"/>
</dbReference>
<dbReference type="Pfam" id="PF12796">
    <property type="entry name" value="Ank_2"/>
    <property type="match status" value="1"/>
</dbReference>
<dbReference type="PRINTS" id="PR01415">
    <property type="entry name" value="ANKYRIN"/>
</dbReference>
<dbReference type="HOGENOM" id="CLU_059197_0_0_4"/>
<organism evidence="5">
    <name type="scientific">Dechloromonas aromatica (strain RCB)</name>
    <dbReference type="NCBI Taxonomy" id="159087"/>
    <lineage>
        <taxon>Bacteria</taxon>
        <taxon>Pseudomonadati</taxon>
        <taxon>Pseudomonadota</taxon>
        <taxon>Betaproteobacteria</taxon>
        <taxon>Rhodocyclales</taxon>
        <taxon>Azonexaceae</taxon>
        <taxon>Dechloromonas</taxon>
    </lineage>
</organism>
<feature type="signal peptide" evidence="4">
    <location>
        <begin position="1"/>
        <end position="27"/>
    </location>
</feature>
<keyword evidence="4" id="KW-0732">Signal</keyword>
<proteinExistence type="predicted"/>
<evidence type="ECO:0000256" key="4">
    <source>
        <dbReference type="SAM" id="SignalP"/>
    </source>
</evidence>
<evidence type="ECO:0000256" key="2">
    <source>
        <dbReference type="ARBA" id="ARBA00023043"/>
    </source>
</evidence>
<name>Q47BE1_DECAR</name>
<feature type="repeat" description="ANK" evidence="3">
    <location>
        <begin position="132"/>
        <end position="164"/>
    </location>
</feature>
<dbReference type="STRING" id="159087.Daro_3110"/>
<reference evidence="5" key="1">
    <citation type="submission" date="2005-08" db="EMBL/GenBank/DDBJ databases">
        <title>Complete sequence of Dechloromonas aromatica RCB.</title>
        <authorList>
            <person name="Salinero K.K."/>
            <person name="Copeland A."/>
            <person name="Lucas S."/>
            <person name="Lapidus A."/>
            <person name="Barry K."/>
            <person name="Detter J.C."/>
            <person name="Glavina T."/>
            <person name="Hammon N."/>
            <person name="Israni S."/>
            <person name="Pitluck S."/>
            <person name="Di Bartolo G."/>
            <person name="Trong S."/>
            <person name="Schmutz J."/>
            <person name="Larimer F."/>
            <person name="Land M."/>
            <person name="Ivanova N."/>
            <person name="Richardson P."/>
        </authorList>
    </citation>
    <scope>NUCLEOTIDE SEQUENCE</scope>
    <source>
        <strain evidence="5">RCB</strain>
    </source>
</reference>
<sequence length="344" mass="38154">MRLTARRRLAMIIGMGLLLTATTPVFSEDRARLPDPVAFTNSMELGDVRQAEAWLDAGMSPDFMGSRVGSGLMIGAWEGKIDLMRLFISRGADINKLNANGETAIALAAWRGNLEAVKWLLERGARINAPKRQWSALHYAVFAGHAEVADYLIEQGADIDAQSTNGSSVLMMAVYEGHQQLARKLIEKGADRTPKNEWGDGALDWAMRHNRLEIARMVSNPDEFNIAVSQPKEKWGEPTRSLRTSKDLESLLNIRETLVKRGMDTAAVDKRISVERMRIVRAELDRQSPSRAATMEITASRKKPQEQSAQIIYDDKGKAAGYKAPAATYFGTPKMPPKGPVKNY</sequence>
<dbReference type="Gene3D" id="1.25.40.20">
    <property type="entry name" value="Ankyrin repeat-containing domain"/>
    <property type="match status" value="1"/>
</dbReference>
<dbReference type="OrthoDB" id="198309at2"/>
<feature type="repeat" description="ANK" evidence="3">
    <location>
        <begin position="165"/>
        <end position="197"/>
    </location>
</feature>
<gene>
    <name evidence="5" type="ordered locus">Daro_3110</name>
</gene>
<keyword evidence="2 3" id="KW-0040">ANK repeat</keyword>
<dbReference type="EMBL" id="CP000089">
    <property type="protein sequence ID" value="AAZ47840.1"/>
    <property type="molecule type" value="Genomic_DNA"/>
</dbReference>
<dbReference type="InterPro" id="IPR036770">
    <property type="entry name" value="Ankyrin_rpt-contain_sf"/>
</dbReference>
<dbReference type="InterPro" id="IPR002110">
    <property type="entry name" value="Ankyrin_rpt"/>
</dbReference>
<accession>Q47BE1</accession>
<dbReference type="PROSITE" id="PS50088">
    <property type="entry name" value="ANK_REPEAT"/>
    <property type="match status" value="3"/>
</dbReference>
<dbReference type="SUPFAM" id="SSF48403">
    <property type="entry name" value="Ankyrin repeat"/>
    <property type="match status" value="1"/>
</dbReference>
<keyword evidence="1" id="KW-0677">Repeat</keyword>
<feature type="repeat" description="ANK" evidence="3">
    <location>
        <begin position="100"/>
        <end position="132"/>
    </location>
</feature>
<dbReference type="Pfam" id="PF13637">
    <property type="entry name" value="Ank_4"/>
    <property type="match status" value="1"/>
</dbReference>
<dbReference type="PROSITE" id="PS50297">
    <property type="entry name" value="ANK_REP_REGION"/>
    <property type="match status" value="3"/>
</dbReference>